<keyword evidence="8" id="KW-1185">Reference proteome</keyword>
<dbReference type="Proteomes" id="UP001151699">
    <property type="component" value="Chromosome A"/>
</dbReference>
<dbReference type="GO" id="GO:0046983">
    <property type="term" value="F:protein dimerization activity"/>
    <property type="evidence" value="ECO:0007669"/>
    <property type="project" value="InterPro"/>
</dbReference>
<evidence type="ECO:0000256" key="1">
    <source>
        <dbReference type="ARBA" id="ARBA00004123"/>
    </source>
</evidence>
<evidence type="ECO:0000256" key="4">
    <source>
        <dbReference type="ARBA" id="ARBA00022833"/>
    </source>
</evidence>
<evidence type="ECO:0000259" key="6">
    <source>
        <dbReference type="Pfam" id="PF05699"/>
    </source>
</evidence>
<organism evidence="7 8">
    <name type="scientific">Pseudolycoriella hygida</name>
    <dbReference type="NCBI Taxonomy" id="35572"/>
    <lineage>
        <taxon>Eukaryota</taxon>
        <taxon>Metazoa</taxon>
        <taxon>Ecdysozoa</taxon>
        <taxon>Arthropoda</taxon>
        <taxon>Hexapoda</taxon>
        <taxon>Insecta</taxon>
        <taxon>Pterygota</taxon>
        <taxon>Neoptera</taxon>
        <taxon>Endopterygota</taxon>
        <taxon>Diptera</taxon>
        <taxon>Nematocera</taxon>
        <taxon>Sciaroidea</taxon>
        <taxon>Sciaridae</taxon>
        <taxon>Pseudolycoriella</taxon>
    </lineage>
</organism>
<dbReference type="PANTHER" id="PTHR46481">
    <property type="entry name" value="ZINC FINGER BED DOMAIN-CONTAINING PROTEIN 4"/>
    <property type="match status" value="1"/>
</dbReference>
<sequence length="326" mass="37306">MVVRGHSPAILTPMMKKIKNVAYKELPVVTKLRKGIVGIRRSPQRRELLGRQCVAANIETKMVLRDVKTRWNSALIMCERASELREPFDLTLRAIHKLRKYILDDDEWCKINELLKILSPFREATVMLSNEHSPTMARVTSVYQVLLNHLEKYEKNDYDIVPGPAKRHRSNSEVVVSHPEWLVRAAVRGLDKLENTQMKNHVKSSTDDELKKYLSDGVVDPDLLRKEKTGIDGALGWWSIHCKEYPSLAKMAKDFLAASGTGVPVERLFSDGTDLLSHRRQSMAPETIKICICLKSWLKSKELFQEDIRDAMSHKLAADAHEINLF</sequence>
<dbReference type="GO" id="GO:0008270">
    <property type="term" value="F:zinc ion binding"/>
    <property type="evidence" value="ECO:0007669"/>
    <property type="project" value="UniProtKB-KW"/>
</dbReference>
<feature type="domain" description="HAT C-terminal dimerisation" evidence="6">
    <location>
        <begin position="209"/>
        <end position="298"/>
    </location>
</feature>
<dbReference type="AlphaFoldDB" id="A0A9Q0S770"/>
<comment type="caution">
    <text evidence="7">The sequence shown here is derived from an EMBL/GenBank/DDBJ whole genome shotgun (WGS) entry which is preliminary data.</text>
</comment>
<dbReference type="SUPFAM" id="SSF53098">
    <property type="entry name" value="Ribonuclease H-like"/>
    <property type="match status" value="1"/>
</dbReference>
<evidence type="ECO:0000313" key="8">
    <source>
        <dbReference type="Proteomes" id="UP001151699"/>
    </source>
</evidence>
<protein>
    <submittedName>
        <fullName evidence="7">Zinc finger BED domain-containing protein DAYSLEEPER</fullName>
    </submittedName>
</protein>
<keyword evidence="4" id="KW-0862">Zinc</keyword>
<evidence type="ECO:0000256" key="2">
    <source>
        <dbReference type="ARBA" id="ARBA00022723"/>
    </source>
</evidence>
<dbReference type="OrthoDB" id="8067060at2759"/>
<accession>A0A9Q0S770</accession>
<keyword evidence="5" id="KW-0539">Nucleus</keyword>
<evidence type="ECO:0000256" key="3">
    <source>
        <dbReference type="ARBA" id="ARBA00022771"/>
    </source>
</evidence>
<proteinExistence type="predicted"/>
<gene>
    <name evidence="7" type="primary">HAT_1</name>
    <name evidence="7" type="ORF">Bhyg_03067</name>
</gene>
<comment type="subcellular location">
    <subcellularLocation>
        <location evidence="1">Nucleus</location>
    </subcellularLocation>
</comment>
<dbReference type="GO" id="GO:0005634">
    <property type="term" value="C:nucleus"/>
    <property type="evidence" value="ECO:0007669"/>
    <property type="project" value="UniProtKB-SubCell"/>
</dbReference>
<keyword evidence="2" id="KW-0479">Metal-binding</keyword>
<dbReference type="PANTHER" id="PTHR46481:SF10">
    <property type="entry name" value="ZINC FINGER BED DOMAIN-CONTAINING PROTEIN 39"/>
    <property type="match status" value="1"/>
</dbReference>
<dbReference type="Pfam" id="PF05699">
    <property type="entry name" value="Dimer_Tnp_hAT"/>
    <property type="match status" value="1"/>
</dbReference>
<dbReference type="InterPro" id="IPR008906">
    <property type="entry name" value="HATC_C_dom"/>
</dbReference>
<evidence type="ECO:0000313" key="7">
    <source>
        <dbReference type="EMBL" id="KAJ6647844.1"/>
    </source>
</evidence>
<name>A0A9Q0S770_9DIPT</name>
<dbReference type="InterPro" id="IPR052035">
    <property type="entry name" value="ZnF_BED_domain_contain"/>
</dbReference>
<evidence type="ECO:0000256" key="5">
    <source>
        <dbReference type="ARBA" id="ARBA00023242"/>
    </source>
</evidence>
<dbReference type="EMBL" id="WJQU01000001">
    <property type="protein sequence ID" value="KAJ6647844.1"/>
    <property type="molecule type" value="Genomic_DNA"/>
</dbReference>
<reference evidence="7" key="1">
    <citation type="submission" date="2022-07" db="EMBL/GenBank/DDBJ databases">
        <authorList>
            <person name="Trinca V."/>
            <person name="Uliana J.V.C."/>
            <person name="Torres T.T."/>
            <person name="Ward R.J."/>
            <person name="Monesi N."/>
        </authorList>
    </citation>
    <scope>NUCLEOTIDE SEQUENCE</scope>
    <source>
        <strain evidence="7">HSMRA1968</strain>
        <tissue evidence="7">Whole embryos</tissue>
    </source>
</reference>
<dbReference type="InterPro" id="IPR012337">
    <property type="entry name" value="RNaseH-like_sf"/>
</dbReference>
<keyword evidence="3" id="KW-0863">Zinc-finger</keyword>